<reference evidence="2 3" key="1">
    <citation type="submission" date="2018-09" db="EMBL/GenBank/DDBJ databases">
        <title>Phylogeny of the Shewanellaceae, and recommendation for two new genera, Pseudoshewanella and Parashewanella.</title>
        <authorList>
            <person name="Wang G."/>
        </authorList>
    </citation>
    <scope>NUCLEOTIDE SEQUENCE [LARGE SCALE GENOMIC DNA]</scope>
    <source>
        <strain evidence="2 3">C51</strain>
    </source>
</reference>
<dbReference type="Proteomes" id="UP000281474">
    <property type="component" value="Unassembled WGS sequence"/>
</dbReference>
<keyword evidence="1" id="KW-0732">Signal</keyword>
<dbReference type="Pfam" id="PF03923">
    <property type="entry name" value="Lipoprotein_16"/>
    <property type="match status" value="1"/>
</dbReference>
<evidence type="ECO:0008006" key="4">
    <source>
        <dbReference type="Google" id="ProtNLM"/>
    </source>
</evidence>
<evidence type="ECO:0000313" key="2">
    <source>
        <dbReference type="EMBL" id="RLV60473.1"/>
    </source>
</evidence>
<evidence type="ECO:0000313" key="3">
    <source>
        <dbReference type="Proteomes" id="UP000281474"/>
    </source>
</evidence>
<feature type="signal peptide" evidence="1">
    <location>
        <begin position="1"/>
        <end position="20"/>
    </location>
</feature>
<organism evidence="2 3">
    <name type="scientific">Parashewanella curva</name>
    <dbReference type="NCBI Taxonomy" id="2338552"/>
    <lineage>
        <taxon>Bacteria</taxon>
        <taxon>Pseudomonadati</taxon>
        <taxon>Pseudomonadota</taxon>
        <taxon>Gammaproteobacteria</taxon>
        <taxon>Alteromonadales</taxon>
        <taxon>Shewanellaceae</taxon>
        <taxon>Parashewanella</taxon>
    </lineage>
</organism>
<dbReference type="AlphaFoldDB" id="A0A3L8Q182"/>
<accession>A0A3L8Q182</accession>
<feature type="chain" id="PRO_5018047297" description="Lipoprotein" evidence="1">
    <location>
        <begin position="21"/>
        <end position="191"/>
    </location>
</feature>
<dbReference type="PROSITE" id="PS51257">
    <property type="entry name" value="PROKAR_LIPOPROTEIN"/>
    <property type="match status" value="1"/>
</dbReference>
<sequence length="191" mass="20941">MKTRALLFMLITTLAGCASTAPTQIVLSPTVPQFTSANIEVPIVSLQVIDRRKANFIVRQDDSKSENRLVAPSEPPSTLIEQALTQTLKNSGTAIAPHASTAITIYIDELLANVTQETFKYKVDSKVSLSLQVKKGRHSYTNSYQVTGNMNGSLQLDYSQLELALNKLINQVTSDLINDPKLIMFINSKTG</sequence>
<dbReference type="EMBL" id="QZEI01000015">
    <property type="protein sequence ID" value="RLV60473.1"/>
    <property type="molecule type" value="Genomic_DNA"/>
</dbReference>
<dbReference type="OrthoDB" id="6260471at2"/>
<dbReference type="RefSeq" id="WP_121838233.1">
    <property type="nucleotide sequence ID" value="NZ_ML014764.1"/>
</dbReference>
<name>A0A3L8Q182_9GAMM</name>
<dbReference type="InterPro" id="IPR005619">
    <property type="entry name" value="Uncharacterised_YajG"/>
</dbReference>
<evidence type="ECO:0000256" key="1">
    <source>
        <dbReference type="SAM" id="SignalP"/>
    </source>
</evidence>
<gene>
    <name evidence="2" type="ORF">D5018_06685</name>
</gene>
<protein>
    <recommendedName>
        <fullName evidence="4">Lipoprotein</fullName>
    </recommendedName>
</protein>
<keyword evidence="3" id="KW-1185">Reference proteome</keyword>
<proteinExistence type="predicted"/>
<comment type="caution">
    <text evidence="2">The sequence shown here is derived from an EMBL/GenBank/DDBJ whole genome shotgun (WGS) entry which is preliminary data.</text>
</comment>